<dbReference type="EMBL" id="CABIJS010000697">
    <property type="protein sequence ID" value="VUZ55900.1"/>
    <property type="molecule type" value="Genomic_DNA"/>
</dbReference>
<proteinExistence type="predicted"/>
<organism evidence="1 2">
    <name type="scientific">Hymenolepis diminuta</name>
    <name type="common">Rat tapeworm</name>
    <dbReference type="NCBI Taxonomy" id="6216"/>
    <lineage>
        <taxon>Eukaryota</taxon>
        <taxon>Metazoa</taxon>
        <taxon>Spiralia</taxon>
        <taxon>Lophotrochozoa</taxon>
        <taxon>Platyhelminthes</taxon>
        <taxon>Cestoda</taxon>
        <taxon>Eucestoda</taxon>
        <taxon>Cyclophyllidea</taxon>
        <taxon>Hymenolepididae</taxon>
        <taxon>Hymenolepis</taxon>
    </lineage>
</organism>
<evidence type="ECO:0000313" key="1">
    <source>
        <dbReference type="EMBL" id="VUZ55900.1"/>
    </source>
</evidence>
<dbReference type="AlphaFoldDB" id="A0A564Z8W4"/>
<accession>A0A564Z8W4</accession>
<protein>
    <submittedName>
        <fullName evidence="1">Uncharacterized protein</fullName>
    </submittedName>
</protein>
<evidence type="ECO:0000313" key="2">
    <source>
        <dbReference type="Proteomes" id="UP000321570"/>
    </source>
</evidence>
<reference evidence="1 2" key="1">
    <citation type="submission" date="2019-07" db="EMBL/GenBank/DDBJ databases">
        <authorList>
            <person name="Jastrzebski P J."/>
            <person name="Paukszto L."/>
            <person name="Jastrzebski P J."/>
        </authorList>
    </citation>
    <scope>NUCLEOTIDE SEQUENCE [LARGE SCALE GENOMIC DNA]</scope>
    <source>
        <strain evidence="1 2">WMS-il1</strain>
    </source>
</reference>
<sequence>MTSICHVQTRPSISPSVVSPKKYICAHVLTRSYLSDSYRGSLVFHSIITHTCQLPAPTLPAHLLSSSTCSPPYLSLSLSHLFQTRFNFLNCIFTQTATNW</sequence>
<keyword evidence="2" id="KW-1185">Reference proteome</keyword>
<name>A0A564Z8W4_HYMDI</name>
<gene>
    <name evidence="1" type="ORF">WMSIL1_LOCUS13467</name>
</gene>
<dbReference type="Proteomes" id="UP000321570">
    <property type="component" value="Unassembled WGS sequence"/>
</dbReference>